<dbReference type="InterPro" id="IPR001304">
    <property type="entry name" value="C-type_lectin-like"/>
</dbReference>
<dbReference type="InterPro" id="IPR016187">
    <property type="entry name" value="CTDL_fold"/>
</dbReference>
<evidence type="ECO:0000259" key="2">
    <source>
        <dbReference type="PROSITE" id="PS50041"/>
    </source>
</evidence>
<dbReference type="SUPFAM" id="SSF56436">
    <property type="entry name" value="C-type lectin-like"/>
    <property type="match status" value="3"/>
</dbReference>
<keyword evidence="1" id="KW-1015">Disulfide bond</keyword>
<protein>
    <recommendedName>
        <fullName evidence="2">C-type lectin domain-containing protein</fullName>
    </recommendedName>
</protein>
<dbReference type="InterPro" id="IPR016186">
    <property type="entry name" value="C-type_lectin-like/link_sf"/>
</dbReference>
<dbReference type="GeneTree" id="ENSGT01150000286973"/>
<evidence type="ECO:0000313" key="3">
    <source>
        <dbReference type="Ensembl" id="ENSGMOP00000060894.1"/>
    </source>
</evidence>
<reference evidence="3" key="2">
    <citation type="submission" date="2025-09" db="UniProtKB">
        <authorList>
            <consortium name="Ensembl"/>
        </authorList>
    </citation>
    <scope>IDENTIFICATION</scope>
</reference>
<evidence type="ECO:0000256" key="1">
    <source>
        <dbReference type="ARBA" id="ARBA00023157"/>
    </source>
</evidence>
<feature type="domain" description="C-type lectin" evidence="2">
    <location>
        <begin position="19"/>
        <end position="133"/>
    </location>
</feature>
<sequence>IIKTSHWRRPITLVLSTTLSGSNIVFIPKIKSWWDAQSYCRKHHTDLPSIRNLEENSLVYQIHNLQAWKWIGLHRNLRSTWSDGSNSSYRNWKDNIPPTRPAWTENNCTVALSNNGWQWADKQCNSKFNFLCNGGKICSILFQNVCSLTWSDAQSHCRQYGGDLATVHGPENQTRLVEVARKYNSHVWIGLYDDVESWTWSLSENANYSGGEVEPWSWPWRGHQPNNWEATEGCIAINRTTWLDANCNNQYSFSCFDNDTKGEALVEALSWWDAQSYCREHHTDLPSIRNIEENKMVSNMNAPTLIKWIGLHRNLWSTWSDGSDTSYRDWKAGMPKNSHGTMTNCALAQTDYGWQWSDYPCQNKYKFICSVGKICA</sequence>
<dbReference type="Pfam" id="PF00059">
    <property type="entry name" value="Lectin_C"/>
    <property type="match status" value="3"/>
</dbReference>
<feature type="domain" description="C-type lectin" evidence="2">
    <location>
        <begin position="134"/>
        <end position="256"/>
    </location>
</feature>
<dbReference type="AlphaFoldDB" id="A0A8C5CJ54"/>
<dbReference type="SMART" id="SM00034">
    <property type="entry name" value="CLECT"/>
    <property type="match status" value="3"/>
</dbReference>
<dbReference type="Proteomes" id="UP000694546">
    <property type="component" value="Chromosome 17"/>
</dbReference>
<keyword evidence="4" id="KW-1185">Reference proteome</keyword>
<proteinExistence type="predicted"/>
<dbReference type="Ensembl" id="ENSGMOT00000073939.1">
    <property type="protein sequence ID" value="ENSGMOP00000060894.1"/>
    <property type="gene ID" value="ENSGMOG00000008447.2"/>
</dbReference>
<dbReference type="PROSITE" id="PS50041">
    <property type="entry name" value="C_TYPE_LECTIN_2"/>
    <property type="match status" value="3"/>
</dbReference>
<organism evidence="3 4">
    <name type="scientific">Gadus morhua</name>
    <name type="common">Atlantic cod</name>
    <dbReference type="NCBI Taxonomy" id="8049"/>
    <lineage>
        <taxon>Eukaryota</taxon>
        <taxon>Metazoa</taxon>
        <taxon>Chordata</taxon>
        <taxon>Craniata</taxon>
        <taxon>Vertebrata</taxon>
        <taxon>Euteleostomi</taxon>
        <taxon>Actinopterygii</taxon>
        <taxon>Neopterygii</taxon>
        <taxon>Teleostei</taxon>
        <taxon>Neoteleostei</taxon>
        <taxon>Acanthomorphata</taxon>
        <taxon>Zeiogadaria</taxon>
        <taxon>Gadariae</taxon>
        <taxon>Gadiformes</taxon>
        <taxon>Gadoidei</taxon>
        <taxon>Gadidae</taxon>
        <taxon>Gadus</taxon>
    </lineage>
</organism>
<dbReference type="InterPro" id="IPR018378">
    <property type="entry name" value="C-type_lectin_CS"/>
</dbReference>
<name>A0A8C5CJ54_GADMO</name>
<feature type="domain" description="C-type lectin" evidence="2">
    <location>
        <begin position="251"/>
        <end position="370"/>
    </location>
</feature>
<dbReference type="PANTHER" id="PTHR45784:SF3">
    <property type="entry name" value="C-TYPE LECTIN DOMAIN FAMILY 4 MEMBER K-LIKE-RELATED"/>
    <property type="match status" value="1"/>
</dbReference>
<dbReference type="PANTHER" id="PTHR45784">
    <property type="entry name" value="C-TYPE LECTIN DOMAIN FAMILY 20 MEMBER A-RELATED"/>
    <property type="match status" value="1"/>
</dbReference>
<dbReference type="PROSITE" id="PS00615">
    <property type="entry name" value="C_TYPE_LECTIN_1"/>
    <property type="match status" value="1"/>
</dbReference>
<evidence type="ECO:0000313" key="4">
    <source>
        <dbReference type="Proteomes" id="UP000694546"/>
    </source>
</evidence>
<reference evidence="3" key="1">
    <citation type="submission" date="2025-08" db="UniProtKB">
        <authorList>
            <consortium name="Ensembl"/>
        </authorList>
    </citation>
    <scope>IDENTIFICATION</scope>
</reference>
<dbReference type="Gene3D" id="3.10.100.10">
    <property type="entry name" value="Mannose-Binding Protein A, subunit A"/>
    <property type="match status" value="3"/>
</dbReference>
<accession>A0A8C5CJ54</accession>